<dbReference type="GO" id="GO:0016747">
    <property type="term" value="F:acyltransferase activity, transferring groups other than amino-acyl groups"/>
    <property type="evidence" value="ECO:0007669"/>
    <property type="project" value="InterPro"/>
</dbReference>
<accession>A0AA37NZB3</accession>
<reference evidence="1 2" key="1">
    <citation type="submission" date="2022-03" db="EMBL/GenBank/DDBJ databases">
        <title>Genome data of Colletotrichum spp.</title>
        <authorList>
            <person name="Utami Y.D."/>
            <person name="Hiruma K."/>
        </authorList>
    </citation>
    <scope>NUCLEOTIDE SEQUENCE [LARGE SCALE GENOMIC DNA]</scope>
    <source>
        <strain evidence="1 2">MAFF 239500</strain>
    </source>
</reference>
<dbReference type="EMBL" id="BQXU01000004">
    <property type="protein sequence ID" value="GKT41963.1"/>
    <property type="molecule type" value="Genomic_DNA"/>
</dbReference>
<dbReference type="Gene3D" id="3.40.630.30">
    <property type="match status" value="1"/>
</dbReference>
<keyword evidence="2" id="KW-1185">Reference proteome</keyword>
<dbReference type="GeneID" id="73322946"/>
<dbReference type="RefSeq" id="XP_049124313.1">
    <property type="nucleotide sequence ID" value="XM_049268356.1"/>
</dbReference>
<evidence type="ECO:0000313" key="1">
    <source>
        <dbReference type="EMBL" id="GKT41963.1"/>
    </source>
</evidence>
<sequence>MTAPLPQAAYKMCTLRLVIRSTPPDDAKALYGNLSTPENFPFSSVPPDTSPGGMCAHIERWGHDTASGKKAILMVTLRETGEVIGHGGFNCFETTEGQTFDVALQNAQDEKEEVEGSCIEERRAAPYLTDFGVLLNHHHWIEFAIEEIGCSIVRIETDLKNERWRALMTSIGLGRLEVEQPVTYGEHNIGWVYKIDRKTWSEAREGLKRGGEWFYEHGDSAVVRERQTT</sequence>
<comment type="caution">
    <text evidence="1">The sequence shown here is derived from an EMBL/GenBank/DDBJ whole genome shotgun (WGS) entry which is preliminary data.</text>
</comment>
<organism evidence="1 2">
    <name type="scientific">Colletotrichum spaethianum</name>
    <dbReference type="NCBI Taxonomy" id="700344"/>
    <lineage>
        <taxon>Eukaryota</taxon>
        <taxon>Fungi</taxon>
        <taxon>Dikarya</taxon>
        <taxon>Ascomycota</taxon>
        <taxon>Pezizomycotina</taxon>
        <taxon>Sordariomycetes</taxon>
        <taxon>Hypocreomycetidae</taxon>
        <taxon>Glomerellales</taxon>
        <taxon>Glomerellaceae</taxon>
        <taxon>Colletotrichum</taxon>
        <taxon>Colletotrichum spaethianum species complex</taxon>
    </lineage>
</organism>
<evidence type="ECO:0008006" key="3">
    <source>
        <dbReference type="Google" id="ProtNLM"/>
    </source>
</evidence>
<dbReference type="AlphaFoldDB" id="A0AA37NZB3"/>
<gene>
    <name evidence="1" type="ORF">ColSpa_02144</name>
</gene>
<protein>
    <recommendedName>
        <fullName evidence="3">Acetyltransferase</fullName>
    </recommendedName>
</protein>
<proteinExistence type="predicted"/>
<name>A0AA37NZB3_9PEZI</name>
<dbReference type="InterPro" id="IPR016181">
    <property type="entry name" value="Acyl_CoA_acyltransferase"/>
</dbReference>
<dbReference type="Proteomes" id="UP001055115">
    <property type="component" value="Unassembled WGS sequence"/>
</dbReference>
<dbReference type="SUPFAM" id="SSF55729">
    <property type="entry name" value="Acyl-CoA N-acyltransferases (Nat)"/>
    <property type="match status" value="1"/>
</dbReference>
<evidence type="ECO:0000313" key="2">
    <source>
        <dbReference type="Proteomes" id="UP001055115"/>
    </source>
</evidence>